<dbReference type="RefSeq" id="XP_003141338.1">
    <property type="nucleotide sequence ID" value="XM_003141290.1"/>
</dbReference>
<name>A0A1S0TZC3_LOALO</name>
<dbReference type="EMBL" id="JH712158">
    <property type="protein sequence ID" value="EFO22731.1"/>
    <property type="molecule type" value="Genomic_DNA"/>
</dbReference>
<dbReference type="InParanoid" id="A0A1S0TZC3"/>
<gene>
    <name evidence="2" type="ORF">LOAG_05753</name>
</gene>
<reference evidence="2" key="1">
    <citation type="submission" date="2012-04" db="EMBL/GenBank/DDBJ databases">
        <title>The Genome Sequence of Loa loa.</title>
        <authorList>
            <consortium name="The Broad Institute Genome Sequencing Platform"/>
            <consortium name="Broad Institute Genome Sequencing Center for Infectious Disease"/>
            <person name="Nutman T.B."/>
            <person name="Fink D.L."/>
            <person name="Russ C."/>
            <person name="Young S."/>
            <person name="Zeng Q."/>
            <person name="Gargeya S."/>
            <person name="Alvarado L."/>
            <person name="Berlin A."/>
            <person name="Chapman S.B."/>
            <person name="Chen Z."/>
            <person name="Freedman E."/>
            <person name="Gellesch M."/>
            <person name="Goldberg J."/>
            <person name="Griggs A."/>
            <person name="Gujja S."/>
            <person name="Heilman E.R."/>
            <person name="Heiman D."/>
            <person name="Howarth C."/>
            <person name="Mehta T."/>
            <person name="Neiman D."/>
            <person name="Pearson M."/>
            <person name="Roberts A."/>
            <person name="Saif S."/>
            <person name="Shea T."/>
            <person name="Shenoy N."/>
            <person name="Sisk P."/>
            <person name="Stolte C."/>
            <person name="Sykes S."/>
            <person name="White J."/>
            <person name="Yandava C."/>
            <person name="Haas B."/>
            <person name="Henn M.R."/>
            <person name="Nusbaum C."/>
            <person name="Birren B."/>
        </authorList>
    </citation>
    <scope>NUCLEOTIDE SEQUENCE [LARGE SCALE GENOMIC DNA]</scope>
</reference>
<feature type="region of interest" description="Disordered" evidence="1">
    <location>
        <begin position="116"/>
        <end position="138"/>
    </location>
</feature>
<dbReference type="KEGG" id="loa:LOAG_05753"/>
<protein>
    <submittedName>
        <fullName evidence="2">Uncharacterized protein</fullName>
    </submittedName>
</protein>
<dbReference type="GeneID" id="9943164"/>
<organism evidence="2">
    <name type="scientific">Loa loa</name>
    <name type="common">Eye worm</name>
    <name type="synonym">Filaria loa</name>
    <dbReference type="NCBI Taxonomy" id="7209"/>
    <lineage>
        <taxon>Eukaryota</taxon>
        <taxon>Metazoa</taxon>
        <taxon>Ecdysozoa</taxon>
        <taxon>Nematoda</taxon>
        <taxon>Chromadorea</taxon>
        <taxon>Rhabditida</taxon>
        <taxon>Spirurina</taxon>
        <taxon>Spiruromorpha</taxon>
        <taxon>Filarioidea</taxon>
        <taxon>Onchocercidae</taxon>
        <taxon>Loa</taxon>
    </lineage>
</organism>
<dbReference type="CTD" id="9943164"/>
<evidence type="ECO:0000313" key="2">
    <source>
        <dbReference type="EMBL" id="EFO22731.1"/>
    </source>
</evidence>
<accession>A0A1S0TZC3</accession>
<dbReference type="AlphaFoldDB" id="A0A1S0TZC3"/>
<proteinExistence type="predicted"/>
<sequence length="138" mass="16066">MELLSDEYCYYEKLKCHENNDRMECSISDQNNQFYSEIIYGRKKEILLKEENTLFGIRITMIIAIMNLSLGEITQDKHETIDNDHIKIDLIIPGTKNSMEFEISDECFQDINYQPTISSGQITSPDTDTSSHYTCMDD</sequence>
<evidence type="ECO:0000256" key="1">
    <source>
        <dbReference type="SAM" id="MobiDB-lite"/>
    </source>
</evidence>